<dbReference type="GO" id="GO:0061136">
    <property type="term" value="P:regulation of proteasomal protein catabolic process"/>
    <property type="evidence" value="ECO:0007669"/>
    <property type="project" value="TreeGrafter"/>
</dbReference>
<dbReference type="STRING" id="645134.A0A0L0HCA3"/>
<evidence type="ECO:0000256" key="5">
    <source>
        <dbReference type="ARBA" id="ARBA00022801"/>
    </source>
</evidence>
<dbReference type="eggNOG" id="KOG1863">
    <property type="taxonomic scope" value="Eukaryota"/>
</dbReference>
<dbReference type="OrthoDB" id="5547502at2759"/>
<feature type="domain" description="USP" evidence="9">
    <location>
        <begin position="1005"/>
        <end position="1360"/>
    </location>
</feature>
<dbReference type="InParanoid" id="A0A0L0HCA3"/>
<evidence type="ECO:0000256" key="2">
    <source>
        <dbReference type="ARBA" id="ARBA00012759"/>
    </source>
</evidence>
<evidence type="ECO:0000256" key="6">
    <source>
        <dbReference type="ARBA" id="ARBA00022807"/>
    </source>
</evidence>
<evidence type="ECO:0000259" key="9">
    <source>
        <dbReference type="PROSITE" id="PS50235"/>
    </source>
</evidence>
<dbReference type="GeneID" id="27689146"/>
<keyword evidence="7" id="KW-0175">Coiled coil</keyword>
<dbReference type="InterPro" id="IPR018200">
    <property type="entry name" value="USP_CS"/>
</dbReference>
<feature type="region of interest" description="Disordered" evidence="8">
    <location>
        <begin position="1238"/>
        <end position="1279"/>
    </location>
</feature>
<dbReference type="GO" id="GO:0004843">
    <property type="term" value="F:cysteine-type deubiquitinase activity"/>
    <property type="evidence" value="ECO:0007669"/>
    <property type="project" value="UniProtKB-EC"/>
</dbReference>
<keyword evidence="6" id="KW-0788">Thiol protease</keyword>
<evidence type="ECO:0000256" key="4">
    <source>
        <dbReference type="ARBA" id="ARBA00022786"/>
    </source>
</evidence>
<dbReference type="PROSITE" id="PS50235">
    <property type="entry name" value="USP_3"/>
    <property type="match status" value="1"/>
</dbReference>
<dbReference type="InterPro" id="IPR044635">
    <property type="entry name" value="UBP14-like"/>
</dbReference>
<evidence type="ECO:0000256" key="7">
    <source>
        <dbReference type="SAM" id="Coils"/>
    </source>
</evidence>
<dbReference type="EC" id="3.4.19.12" evidence="2"/>
<feature type="compositionally biased region" description="Basic and acidic residues" evidence="8">
    <location>
        <begin position="1238"/>
        <end position="1253"/>
    </location>
</feature>
<dbReference type="VEuPathDB" id="FungiDB:SPPG_05794"/>
<proteinExistence type="predicted"/>
<dbReference type="PANTHER" id="PTHR43982">
    <property type="entry name" value="UBIQUITIN CARBOXYL-TERMINAL HYDROLASE"/>
    <property type="match status" value="1"/>
</dbReference>
<dbReference type="CDD" id="cd02666">
    <property type="entry name" value="Peptidase_C19J"/>
    <property type="match status" value="1"/>
</dbReference>
<feature type="compositionally biased region" description="Polar residues" evidence="8">
    <location>
        <begin position="56"/>
        <end position="65"/>
    </location>
</feature>
<dbReference type="PROSITE" id="PS00973">
    <property type="entry name" value="USP_2"/>
    <property type="match status" value="1"/>
</dbReference>
<gene>
    <name evidence="10" type="ORF">SPPG_05794</name>
</gene>
<dbReference type="InterPro" id="IPR028889">
    <property type="entry name" value="USP"/>
</dbReference>
<dbReference type="SUPFAM" id="SSF54001">
    <property type="entry name" value="Cysteine proteinases"/>
    <property type="match status" value="1"/>
</dbReference>
<keyword evidence="3" id="KW-0645">Protease</keyword>
<evidence type="ECO:0000256" key="8">
    <source>
        <dbReference type="SAM" id="MobiDB-lite"/>
    </source>
</evidence>
<sequence>MDKADSDFLHQLFRENNELRAKFNALQRELYNKAVQNETMEDEIRQLKLRLEEGKTTPSRPTTQGGHVRKGARITNDSVASPSTPNAAKDLSEALFTLERKSAELKQVREDLAKTQSMYEEEVAKTEDLKRQMTDVQEELHDLRQFRATALKDAENAAKKEVQVAVPDDIMDLQEKLEDANATIQQQKRQIMDIAADANRRHNEQQNQLQGVEALIEGIRREYDEFIEVTKLENESYQKMQQEEYERLRDEYENHKREQFEDKKRLMTEYQGLLYSMQGQFDEYRMTAEFLFNAEVAKLEDELSSQAARYEQEIMYVIQAKDKFYADMMVAKDAKIMNLIEGSDLQNLMQKHEMDMENIRKEHAREIERVKSDQESEQKHLVSLLQRQNVSLESKCDKLQAHLKSLETRIKDLMATIEVKNKMIADREEARLRAETDNQRKLDDMTARINVLAQEKEHLRHKVIRLALDAKGEGHNSIENMLKRISRETNELRFDYEGMSVKYDSMLSENQLLSKRLKEREKFVDFLEKEVARRTEEFQNMTRTFEDFLAARARQSRRDRAKRLMKLHGVTLDDEGAWTKSQQEGVPPGYMDAKGLLKARVPEKEGASLSALHIPPEVEKETRKAELERGYAYLRRFKTLSRAFATGDFRIIPNGEPTTSTEGMPGTWQKTALYAKLEDANVTLARLYKEPPREEVTKQLPHPKPLVYIPEGDPTAVARLNGLKIFSKYLEDMVKNKVRRNINVENRAFSSWIGYNEHSSFIFSQLGYMYDSITRHFIPQELPEGDNRLQFAYQEVQFQRWKKEGPPGSNDDWLNFTCATVSICSLIGSKFQADAGSDIVARLKSLNADSNGDLTKHHQTLGLTRDATDTSIKNIQWMYSILQREDPKGLPTYLHAVAEIAQARNSNDLQELVVVERSKGIPYEAEVQAAYAMFGLVKDASDDMVIIAYARSATNQLQKERELKEALKSIAIARDSSVLQHFLETGQHFVQDAAPMDIGVTDLPAGMQNIGNTCYLNSLLQLYFTIRPLRDAVIDFKSETFNGEQEQKRQRSAEFVQQLQRLFTDLIWTDTASVEPPKRLAEIALNNENLFGQQQDISESMDNILDLLETVLVPAEVQTNLVKRLFFGKTKQTLRYSNPTGEPNTSYKSEEFSHLIVEVKEDLYTALDAYFETTQVDLEGKEAQKELFILEAPPVLTVQIRRVKYDREKNQAYKSNDYLRYHKTIYLDRYHAECREGRGSDHVLGDHSTKLDGDSDPTTQDDGVSGKDTMLTDEENGLPTDIGEVASSADMKQLEYKLHAVFIHLGEASFGHYWTYIYDEENDRWLKFDDSVVSKVSESDVFSDTTGSTANAYALIYVKATDAKQILNAYARSPKMRAHYLERFSGVSSP</sequence>
<dbReference type="Pfam" id="PF00443">
    <property type="entry name" value="UCH"/>
    <property type="match status" value="1"/>
</dbReference>
<keyword evidence="4" id="KW-0833">Ubl conjugation pathway</keyword>
<comment type="catalytic activity">
    <reaction evidence="1">
        <text>Thiol-dependent hydrolysis of ester, thioester, amide, peptide and isopeptide bonds formed by the C-terminal Gly of ubiquitin (a 76-residue protein attached to proteins as an intracellular targeting signal).</text>
        <dbReference type="EC" id="3.4.19.12"/>
    </reaction>
</comment>
<feature type="coiled-coil region" evidence="7">
    <location>
        <begin position="170"/>
        <end position="265"/>
    </location>
</feature>
<dbReference type="InterPro" id="IPR025305">
    <property type="entry name" value="UCH_repeat_domain"/>
</dbReference>
<dbReference type="InterPro" id="IPR001394">
    <property type="entry name" value="Peptidase_C19_UCH"/>
</dbReference>
<dbReference type="PROSITE" id="PS00972">
    <property type="entry name" value="USP_1"/>
    <property type="match status" value="1"/>
</dbReference>
<dbReference type="EMBL" id="KQ257459">
    <property type="protein sequence ID" value="KNC98817.1"/>
    <property type="molecule type" value="Genomic_DNA"/>
</dbReference>
<protein>
    <recommendedName>
        <fullName evidence="2">ubiquitinyl hydrolase 1</fullName>
        <ecNumber evidence="2">3.4.19.12</ecNumber>
    </recommendedName>
</protein>
<feature type="coiled-coil region" evidence="7">
    <location>
        <begin position="342"/>
        <end position="462"/>
    </location>
</feature>
<evidence type="ECO:0000313" key="11">
    <source>
        <dbReference type="Proteomes" id="UP000053201"/>
    </source>
</evidence>
<evidence type="ECO:0000313" key="10">
    <source>
        <dbReference type="EMBL" id="KNC98817.1"/>
    </source>
</evidence>
<dbReference type="PANTHER" id="PTHR43982:SF6">
    <property type="entry name" value="UBIQUITIN CARBOXYL-TERMINAL HYDROLASE 2-RELATED"/>
    <property type="match status" value="1"/>
</dbReference>
<keyword evidence="5" id="KW-0378">Hydrolase</keyword>
<dbReference type="Pfam" id="PF13446">
    <property type="entry name" value="RPT"/>
    <property type="match status" value="2"/>
</dbReference>
<dbReference type="GO" id="GO:0070628">
    <property type="term" value="F:proteasome binding"/>
    <property type="evidence" value="ECO:0007669"/>
    <property type="project" value="TreeGrafter"/>
</dbReference>
<dbReference type="Proteomes" id="UP000053201">
    <property type="component" value="Unassembled WGS sequence"/>
</dbReference>
<dbReference type="GO" id="GO:0043161">
    <property type="term" value="P:proteasome-mediated ubiquitin-dependent protein catabolic process"/>
    <property type="evidence" value="ECO:0007669"/>
    <property type="project" value="InterPro"/>
</dbReference>
<evidence type="ECO:0000256" key="1">
    <source>
        <dbReference type="ARBA" id="ARBA00000707"/>
    </source>
</evidence>
<dbReference type="InterPro" id="IPR038765">
    <property type="entry name" value="Papain-like_cys_pep_sf"/>
</dbReference>
<dbReference type="RefSeq" id="XP_016606857.1">
    <property type="nucleotide sequence ID" value="XM_016754003.1"/>
</dbReference>
<accession>A0A0L0HCA3</accession>
<feature type="region of interest" description="Disordered" evidence="8">
    <location>
        <begin position="50"/>
        <end position="87"/>
    </location>
</feature>
<organism evidence="10 11">
    <name type="scientific">Spizellomyces punctatus (strain DAOM BR117)</name>
    <dbReference type="NCBI Taxonomy" id="645134"/>
    <lineage>
        <taxon>Eukaryota</taxon>
        <taxon>Fungi</taxon>
        <taxon>Fungi incertae sedis</taxon>
        <taxon>Chytridiomycota</taxon>
        <taxon>Chytridiomycota incertae sedis</taxon>
        <taxon>Chytridiomycetes</taxon>
        <taxon>Spizellomycetales</taxon>
        <taxon>Spizellomycetaceae</taxon>
        <taxon>Spizellomyces</taxon>
    </lineage>
</organism>
<name>A0A0L0HCA3_SPIPD</name>
<evidence type="ECO:0000256" key="3">
    <source>
        <dbReference type="ARBA" id="ARBA00022670"/>
    </source>
</evidence>
<feature type="coiled-coil region" evidence="7">
    <location>
        <begin position="88"/>
        <end position="146"/>
    </location>
</feature>
<dbReference type="GO" id="GO:0016579">
    <property type="term" value="P:protein deubiquitination"/>
    <property type="evidence" value="ECO:0007669"/>
    <property type="project" value="InterPro"/>
</dbReference>
<dbReference type="Gene3D" id="3.90.70.10">
    <property type="entry name" value="Cysteine proteinases"/>
    <property type="match status" value="1"/>
</dbReference>
<feature type="compositionally biased region" description="Polar residues" evidence="8">
    <location>
        <begin position="75"/>
        <end position="86"/>
    </location>
</feature>
<keyword evidence="11" id="KW-1185">Reference proteome</keyword>
<reference evidence="10 11" key="1">
    <citation type="submission" date="2009-08" db="EMBL/GenBank/DDBJ databases">
        <title>The Genome Sequence of Spizellomyces punctatus strain DAOM BR117.</title>
        <authorList>
            <consortium name="The Broad Institute Genome Sequencing Platform"/>
            <person name="Russ C."/>
            <person name="Cuomo C."/>
            <person name="Shea T."/>
            <person name="Young S.K."/>
            <person name="Zeng Q."/>
            <person name="Koehrsen M."/>
            <person name="Haas B."/>
            <person name="Borodovsky M."/>
            <person name="Guigo R."/>
            <person name="Alvarado L."/>
            <person name="Berlin A."/>
            <person name="Bochicchio J."/>
            <person name="Borenstein D."/>
            <person name="Chapman S."/>
            <person name="Chen Z."/>
            <person name="Engels R."/>
            <person name="Freedman E."/>
            <person name="Gellesch M."/>
            <person name="Goldberg J."/>
            <person name="Griggs A."/>
            <person name="Gujja S."/>
            <person name="Heiman D."/>
            <person name="Hepburn T."/>
            <person name="Howarth C."/>
            <person name="Jen D."/>
            <person name="Larson L."/>
            <person name="Lewis B."/>
            <person name="Mehta T."/>
            <person name="Park D."/>
            <person name="Pearson M."/>
            <person name="Roberts A."/>
            <person name="Saif S."/>
            <person name="Shenoy N."/>
            <person name="Sisk P."/>
            <person name="Stolte C."/>
            <person name="Sykes S."/>
            <person name="Thomson T."/>
            <person name="Walk T."/>
            <person name="White J."/>
            <person name="Yandava C."/>
            <person name="Burger G."/>
            <person name="Gray M.W."/>
            <person name="Holland P.W.H."/>
            <person name="King N."/>
            <person name="Lang F.B.F."/>
            <person name="Roger A.J."/>
            <person name="Ruiz-Trillo I."/>
            <person name="Lander E."/>
            <person name="Nusbaum C."/>
        </authorList>
    </citation>
    <scope>NUCLEOTIDE SEQUENCE [LARGE SCALE GENOMIC DNA]</scope>
    <source>
        <strain evidence="10 11">DAOM BR117</strain>
    </source>
</reference>